<dbReference type="EMBL" id="GGEC01074933">
    <property type="protein sequence ID" value="MBX55417.1"/>
    <property type="molecule type" value="Transcribed_RNA"/>
</dbReference>
<name>A0A2P2PL11_RHIMU</name>
<proteinExistence type="predicted"/>
<sequence length="60" mass="6972">MDKRHNLTIKFKIVIYSFSKLVLSNSIFPCIISSSIAQKSSHFPLSIQNKQQERRLSLIH</sequence>
<evidence type="ECO:0000313" key="1">
    <source>
        <dbReference type="EMBL" id="MBX55417.1"/>
    </source>
</evidence>
<protein>
    <submittedName>
        <fullName evidence="1">Uncharacterized protein</fullName>
    </submittedName>
</protein>
<dbReference type="AlphaFoldDB" id="A0A2P2PL11"/>
<accession>A0A2P2PL11</accession>
<organism evidence="1">
    <name type="scientific">Rhizophora mucronata</name>
    <name type="common">Asiatic mangrove</name>
    <dbReference type="NCBI Taxonomy" id="61149"/>
    <lineage>
        <taxon>Eukaryota</taxon>
        <taxon>Viridiplantae</taxon>
        <taxon>Streptophyta</taxon>
        <taxon>Embryophyta</taxon>
        <taxon>Tracheophyta</taxon>
        <taxon>Spermatophyta</taxon>
        <taxon>Magnoliopsida</taxon>
        <taxon>eudicotyledons</taxon>
        <taxon>Gunneridae</taxon>
        <taxon>Pentapetalae</taxon>
        <taxon>rosids</taxon>
        <taxon>fabids</taxon>
        <taxon>Malpighiales</taxon>
        <taxon>Rhizophoraceae</taxon>
        <taxon>Rhizophora</taxon>
    </lineage>
</organism>
<reference evidence="1" key="1">
    <citation type="submission" date="2018-02" db="EMBL/GenBank/DDBJ databases">
        <title>Rhizophora mucronata_Transcriptome.</title>
        <authorList>
            <person name="Meera S.P."/>
            <person name="Sreeshan A."/>
            <person name="Augustine A."/>
        </authorList>
    </citation>
    <scope>NUCLEOTIDE SEQUENCE</scope>
    <source>
        <tissue evidence="1">Leaf</tissue>
    </source>
</reference>